<name>A0A1M6UCA7_9BACT</name>
<sequence>MPLAHWVLPYESRRTINSRTTLLMTEASAAVALPDTLLDAGTGTLPTSTLPVAACLNRLRLTLRGTYLCGHFSLQRLRPGGASWLFGPIQFIPDQLPQARVSYGAPAGGI</sequence>
<evidence type="ECO:0000313" key="2">
    <source>
        <dbReference type="Proteomes" id="UP000183947"/>
    </source>
</evidence>
<dbReference type="EMBL" id="FRAS01000005">
    <property type="protein sequence ID" value="SHK66854.1"/>
    <property type="molecule type" value="Genomic_DNA"/>
</dbReference>
<protein>
    <submittedName>
        <fullName evidence="1">Uncharacterized protein</fullName>
    </submittedName>
</protein>
<reference evidence="2" key="1">
    <citation type="submission" date="2016-11" db="EMBL/GenBank/DDBJ databases">
        <authorList>
            <person name="Varghese N."/>
            <person name="Submissions S."/>
        </authorList>
    </citation>
    <scope>NUCLEOTIDE SEQUENCE [LARGE SCALE GENOMIC DNA]</scope>
    <source>
        <strain evidence="2">DSM 18569</strain>
    </source>
</reference>
<accession>A0A1M6UCA7</accession>
<dbReference type="RefSeq" id="WP_073282327.1">
    <property type="nucleotide sequence ID" value="NZ_FRAS01000005.1"/>
</dbReference>
<gene>
    <name evidence="1" type="ORF">SAMN02746009_01314</name>
</gene>
<evidence type="ECO:0000313" key="1">
    <source>
        <dbReference type="EMBL" id="SHK66854.1"/>
    </source>
</evidence>
<organism evidence="1 2">
    <name type="scientific">Hymenobacter psychrotolerans DSM 18569</name>
    <dbReference type="NCBI Taxonomy" id="1121959"/>
    <lineage>
        <taxon>Bacteria</taxon>
        <taxon>Pseudomonadati</taxon>
        <taxon>Bacteroidota</taxon>
        <taxon>Cytophagia</taxon>
        <taxon>Cytophagales</taxon>
        <taxon>Hymenobacteraceae</taxon>
        <taxon>Hymenobacter</taxon>
    </lineage>
</organism>
<proteinExistence type="predicted"/>
<dbReference type="AlphaFoldDB" id="A0A1M6UCA7"/>
<dbReference type="Proteomes" id="UP000183947">
    <property type="component" value="Unassembled WGS sequence"/>
</dbReference>
<keyword evidence="2" id="KW-1185">Reference proteome</keyword>